<dbReference type="Proteomes" id="UP001234297">
    <property type="component" value="Chromosome 1"/>
</dbReference>
<accession>A0ACC2MPG1</accession>
<gene>
    <name evidence="1" type="ORF">MRB53_000659</name>
</gene>
<organism evidence="1 2">
    <name type="scientific">Persea americana</name>
    <name type="common">Avocado</name>
    <dbReference type="NCBI Taxonomy" id="3435"/>
    <lineage>
        <taxon>Eukaryota</taxon>
        <taxon>Viridiplantae</taxon>
        <taxon>Streptophyta</taxon>
        <taxon>Embryophyta</taxon>
        <taxon>Tracheophyta</taxon>
        <taxon>Spermatophyta</taxon>
        <taxon>Magnoliopsida</taxon>
        <taxon>Magnoliidae</taxon>
        <taxon>Laurales</taxon>
        <taxon>Lauraceae</taxon>
        <taxon>Persea</taxon>
    </lineage>
</organism>
<proteinExistence type="predicted"/>
<comment type="caution">
    <text evidence="1">The sequence shown here is derived from an EMBL/GenBank/DDBJ whole genome shotgun (WGS) entry which is preliminary data.</text>
</comment>
<sequence>MIGVGGPSVFADGIGSAPVKDHDPVRLQLWQLTMPSTTTSTSDAYEACVVSNAVKANRSNKVDRKQSFWNAMFFCR</sequence>
<evidence type="ECO:0000313" key="2">
    <source>
        <dbReference type="Proteomes" id="UP001234297"/>
    </source>
</evidence>
<protein>
    <submittedName>
        <fullName evidence="1">Uncharacterized protein</fullName>
    </submittedName>
</protein>
<reference evidence="1 2" key="1">
    <citation type="journal article" date="2022" name="Hortic Res">
        <title>A haplotype resolved chromosomal level avocado genome allows analysis of novel avocado genes.</title>
        <authorList>
            <person name="Nath O."/>
            <person name="Fletcher S.J."/>
            <person name="Hayward A."/>
            <person name="Shaw L.M."/>
            <person name="Masouleh A.K."/>
            <person name="Furtado A."/>
            <person name="Henry R.J."/>
            <person name="Mitter N."/>
        </authorList>
    </citation>
    <scope>NUCLEOTIDE SEQUENCE [LARGE SCALE GENOMIC DNA]</scope>
    <source>
        <strain evidence="2">cv. Hass</strain>
    </source>
</reference>
<evidence type="ECO:0000313" key="1">
    <source>
        <dbReference type="EMBL" id="KAJ8647636.1"/>
    </source>
</evidence>
<dbReference type="EMBL" id="CM056809">
    <property type="protein sequence ID" value="KAJ8647636.1"/>
    <property type="molecule type" value="Genomic_DNA"/>
</dbReference>
<name>A0ACC2MPG1_PERAE</name>
<keyword evidence="2" id="KW-1185">Reference proteome</keyword>